<feature type="domain" description="Endonuclease/exonuclease/phosphatase" evidence="3">
    <location>
        <begin position="452"/>
        <end position="623"/>
    </location>
</feature>
<evidence type="ECO:0000313" key="5">
    <source>
        <dbReference type="Proteomes" id="UP001633002"/>
    </source>
</evidence>
<feature type="region of interest" description="Disordered" evidence="1">
    <location>
        <begin position="346"/>
        <end position="378"/>
    </location>
</feature>
<proteinExistence type="predicted"/>
<feature type="compositionally biased region" description="Polar residues" evidence="1">
    <location>
        <begin position="348"/>
        <end position="362"/>
    </location>
</feature>
<dbReference type="InterPro" id="IPR005135">
    <property type="entry name" value="Endo/exonuclease/phosphatase"/>
</dbReference>
<evidence type="ECO:0000313" key="4">
    <source>
        <dbReference type="EMBL" id="KAL3687723.1"/>
    </source>
</evidence>
<dbReference type="PANTHER" id="PTHR19446">
    <property type="entry name" value="REVERSE TRANSCRIPTASES"/>
    <property type="match status" value="1"/>
</dbReference>
<keyword evidence="5" id="KW-1185">Reference proteome</keyword>
<protein>
    <recommendedName>
        <fullName evidence="6">Reverse transcriptase domain-containing protein</fullName>
    </recommendedName>
</protein>
<evidence type="ECO:0008006" key="6">
    <source>
        <dbReference type="Google" id="ProtNLM"/>
    </source>
</evidence>
<feature type="domain" description="Reverse transcriptase" evidence="2">
    <location>
        <begin position="856"/>
        <end position="999"/>
    </location>
</feature>
<accession>A0ABD3H886</accession>
<gene>
    <name evidence="4" type="ORF">R1sor_014032</name>
</gene>
<evidence type="ECO:0000259" key="3">
    <source>
        <dbReference type="Pfam" id="PF03372"/>
    </source>
</evidence>
<reference evidence="4 5" key="1">
    <citation type="submission" date="2024-09" db="EMBL/GenBank/DDBJ databases">
        <title>Chromosome-scale assembly of Riccia sorocarpa.</title>
        <authorList>
            <person name="Paukszto L."/>
        </authorList>
    </citation>
    <scope>NUCLEOTIDE SEQUENCE [LARGE SCALE GENOMIC DNA]</scope>
    <source>
        <strain evidence="4">LP-2024</strain>
        <tissue evidence="4">Aerial parts of the thallus</tissue>
    </source>
</reference>
<evidence type="ECO:0000256" key="1">
    <source>
        <dbReference type="SAM" id="MobiDB-lite"/>
    </source>
</evidence>
<name>A0ABD3H886_9MARC</name>
<dbReference type="Pfam" id="PF00078">
    <property type="entry name" value="RVT_1"/>
    <property type="match status" value="1"/>
</dbReference>
<dbReference type="EMBL" id="JBJQOH010000004">
    <property type="protein sequence ID" value="KAL3687723.1"/>
    <property type="molecule type" value="Genomic_DNA"/>
</dbReference>
<feature type="region of interest" description="Disordered" evidence="1">
    <location>
        <begin position="1"/>
        <end position="25"/>
    </location>
</feature>
<comment type="caution">
    <text evidence="4">The sequence shown here is derived from an EMBL/GenBank/DDBJ whole genome shotgun (WGS) entry which is preliminary data.</text>
</comment>
<feature type="region of interest" description="Disordered" evidence="1">
    <location>
        <begin position="235"/>
        <end position="296"/>
    </location>
</feature>
<dbReference type="InterPro" id="IPR000477">
    <property type="entry name" value="RT_dom"/>
</dbReference>
<dbReference type="SUPFAM" id="SSF56219">
    <property type="entry name" value="DNase I-like"/>
    <property type="match status" value="1"/>
</dbReference>
<dbReference type="Proteomes" id="UP001633002">
    <property type="component" value="Unassembled WGS sequence"/>
</dbReference>
<evidence type="ECO:0000259" key="2">
    <source>
        <dbReference type="Pfam" id="PF00078"/>
    </source>
</evidence>
<dbReference type="Gene3D" id="3.60.10.10">
    <property type="entry name" value="Endonuclease/exonuclease/phosphatase"/>
    <property type="match status" value="1"/>
</dbReference>
<dbReference type="InterPro" id="IPR036691">
    <property type="entry name" value="Endo/exonu/phosph_ase_sf"/>
</dbReference>
<dbReference type="Pfam" id="PF03372">
    <property type="entry name" value="Exo_endo_phos"/>
    <property type="match status" value="1"/>
</dbReference>
<dbReference type="AlphaFoldDB" id="A0ABD3H886"/>
<sequence>MESPGSGPTELIRDIPNARGSGQENIERSEDQLVTALRKVSLEKGTTSQLRVKISKREGTKTIKKMVDRGIYTFYYKGEPALGPFRSWALNNWGRKFNVQIETVQEAGDRAILTILSSTEEREEILRQLHPPIRGCHIAHFKWTEEMEDDSFVPTAKPLMVEISKVPLWAKEDLPKVFRKLGQVLQIPQESRELVKRDAKALILWNEGDQLPESILVVMGERKAVCTVRTIKRKITDDDSSDSEVEDGRPLVPDGNDRSQDKTNTSQTLHTFDPTRGPGHESGGKSNGSAQLGGRASQLEVNNVDGGRSLIQARREITATGSILFRGNQGPENHLHARRNVEIGNHAITRQGTETRSSSIETPSWLKDSEDKDDGLTDNEADSRAYQALTAAGRAKTRNKLPKRAPNRPKPNVQRRTLYIFSIYLLLYLPYLRGNSYRLEKLKFFVSTLAPGYTAIASSAVGRKRGVALLFKSEFQLLYSEEDSHGRYAWGHFKFGSEFLHVASVYAPNQAGDRILFWDRLKQDFPSENWFLLGDWNAVVTASDSSSKSNVQAEDEDLLFQELCNRLGTMDARQWAARTEGPKFTRAEFREGKFIWSRIDRIYAPEVHISKVSHHSTFWTSDHIPVTASVSLAPRVYDIAQRPMSGYFKADPLIIQQIFQLLRELSRQQERELNHLIEEVRELQAWKHHRWKLTCRDKFIADGDACTSYFFKRFRKRRARTLLTKLKGDDGQLLTTPADISRKVQDNFTLLYRSKSQEPEEKDAVAEILRDTHQVRSPGQKALLGDLPSERELMESLFLLPSGKSPGPDGMSTDIMRLLWPIIGDTYYSAVVELWSSGVLAPYFKDGLIFLLPKVSDPELIGQWRPIMLLNDIYKVLAKLLAARLALVLPTITPIEQHGFVKGRSPKNCIITFCLVHEALKQQRRSALFFSLDQEKAYDRLCPEFLWSALQHLDFPCTFIKVVKALQQGTESRILLNGHLLPPFLVGRRVRQGCPLSPPVIRHRLHPSYQQD</sequence>
<organism evidence="4 5">
    <name type="scientific">Riccia sorocarpa</name>
    <dbReference type="NCBI Taxonomy" id="122646"/>
    <lineage>
        <taxon>Eukaryota</taxon>
        <taxon>Viridiplantae</taxon>
        <taxon>Streptophyta</taxon>
        <taxon>Embryophyta</taxon>
        <taxon>Marchantiophyta</taxon>
        <taxon>Marchantiopsida</taxon>
        <taxon>Marchantiidae</taxon>
        <taxon>Marchantiales</taxon>
        <taxon>Ricciaceae</taxon>
        <taxon>Riccia</taxon>
    </lineage>
</organism>